<dbReference type="Proteomes" id="UP000501690">
    <property type="component" value="Linkage Group LG9"/>
</dbReference>
<gene>
    <name evidence="1" type="ORF">DEO72_LG9g1295</name>
</gene>
<evidence type="ECO:0000313" key="1">
    <source>
        <dbReference type="EMBL" id="QCE06284.1"/>
    </source>
</evidence>
<name>A0A4D6N062_VIGUN</name>
<protein>
    <submittedName>
        <fullName evidence="1">Uncharacterized protein</fullName>
    </submittedName>
</protein>
<proteinExistence type="predicted"/>
<organism evidence="1 2">
    <name type="scientific">Vigna unguiculata</name>
    <name type="common">Cowpea</name>
    <dbReference type="NCBI Taxonomy" id="3917"/>
    <lineage>
        <taxon>Eukaryota</taxon>
        <taxon>Viridiplantae</taxon>
        <taxon>Streptophyta</taxon>
        <taxon>Embryophyta</taxon>
        <taxon>Tracheophyta</taxon>
        <taxon>Spermatophyta</taxon>
        <taxon>Magnoliopsida</taxon>
        <taxon>eudicotyledons</taxon>
        <taxon>Gunneridae</taxon>
        <taxon>Pentapetalae</taxon>
        <taxon>rosids</taxon>
        <taxon>fabids</taxon>
        <taxon>Fabales</taxon>
        <taxon>Fabaceae</taxon>
        <taxon>Papilionoideae</taxon>
        <taxon>50 kb inversion clade</taxon>
        <taxon>NPAAA clade</taxon>
        <taxon>indigoferoid/millettioid clade</taxon>
        <taxon>Phaseoleae</taxon>
        <taxon>Vigna</taxon>
    </lineage>
</organism>
<evidence type="ECO:0000313" key="2">
    <source>
        <dbReference type="Proteomes" id="UP000501690"/>
    </source>
</evidence>
<dbReference type="EMBL" id="CP039353">
    <property type="protein sequence ID" value="QCE06284.1"/>
    <property type="molecule type" value="Genomic_DNA"/>
</dbReference>
<dbReference type="AlphaFoldDB" id="A0A4D6N062"/>
<accession>A0A4D6N062</accession>
<sequence length="96" mass="11432">MSCLSLQTKRTKKFSQERKQSNATVEQCDREKRHRITIAANRETFRCEWHYNLCASIWPFVFLKATWVVVHFVQTSMIDVAFHLHLCSQTGRVFLR</sequence>
<reference evidence="1 2" key="1">
    <citation type="submission" date="2019-04" db="EMBL/GenBank/DDBJ databases">
        <title>An improved genome assembly and genetic linkage map for asparagus bean, Vigna unguiculata ssp. sesquipedialis.</title>
        <authorList>
            <person name="Xia Q."/>
            <person name="Zhang R."/>
            <person name="Dong Y."/>
        </authorList>
    </citation>
    <scope>NUCLEOTIDE SEQUENCE [LARGE SCALE GENOMIC DNA]</scope>
    <source>
        <tissue evidence="1">Leaf</tissue>
    </source>
</reference>
<keyword evidence="2" id="KW-1185">Reference proteome</keyword>